<dbReference type="Pfam" id="PF16363">
    <property type="entry name" value="GDP_Man_Dehyd"/>
    <property type="match status" value="1"/>
</dbReference>
<comment type="pathway">
    <text evidence="3 9">Carbohydrate metabolism; galactose metabolism.</text>
</comment>
<dbReference type="PANTHER" id="PTHR43725:SF47">
    <property type="entry name" value="UDP-GLUCOSE 4-EPIMERASE"/>
    <property type="match status" value="1"/>
</dbReference>
<comment type="subunit">
    <text evidence="9">Homodimer.</text>
</comment>
<evidence type="ECO:0000256" key="1">
    <source>
        <dbReference type="ARBA" id="ARBA00000083"/>
    </source>
</evidence>
<dbReference type="SUPFAM" id="SSF51735">
    <property type="entry name" value="NAD(P)-binding Rossmann-fold domains"/>
    <property type="match status" value="1"/>
</dbReference>
<evidence type="ECO:0000256" key="5">
    <source>
        <dbReference type="ARBA" id="ARBA00013189"/>
    </source>
</evidence>
<evidence type="ECO:0000256" key="6">
    <source>
        <dbReference type="ARBA" id="ARBA00018569"/>
    </source>
</evidence>
<comment type="similarity">
    <text evidence="4 9">Belongs to the NAD(P)-dependent epimerase/dehydratase family.</text>
</comment>
<name>A0A5P9CNS3_9VIBR</name>
<dbReference type="EC" id="5.1.3.2" evidence="5 9"/>
<dbReference type="GO" id="GO:0005829">
    <property type="term" value="C:cytosol"/>
    <property type="evidence" value="ECO:0007669"/>
    <property type="project" value="TreeGrafter"/>
</dbReference>
<dbReference type="EMBL" id="CP045351">
    <property type="protein sequence ID" value="QFT27928.1"/>
    <property type="molecule type" value="Genomic_DNA"/>
</dbReference>
<evidence type="ECO:0000256" key="2">
    <source>
        <dbReference type="ARBA" id="ARBA00001911"/>
    </source>
</evidence>
<dbReference type="GO" id="GO:0003978">
    <property type="term" value="F:UDP-glucose 4-epimerase activity"/>
    <property type="evidence" value="ECO:0007669"/>
    <property type="project" value="UniProtKB-UniRule"/>
</dbReference>
<dbReference type="InterPro" id="IPR036291">
    <property type="entry name" value="NAD(P)-bd_dom_sf"/>
</dbReference>
<protein>
    <recommendedName>
        <fullName evidence="6 9">UDP-glucose 4-epimerase</fullName>
        <ecNumber evidence="5 9">5.1.3.2</ecNumber>
    </recommendedName>
</protein>
<gene>
    <name evidence="11" type="primary">galE</name>
    <name evidence="11" type="ORF">FIV01_16185</name>
</gene>
<evidence type="ECO:0000259" key="10">
    <source>
        <dbReference type="Pfam" id="PF16363"/>
    </source>
</evidence>
<geneLocation type="plasmid" evidence="12">
    <name>pthaf100_a</name>
</geneLocation>
<dbReference type="UniPathway" id="UPA00214"/>
<dbReference type="KEGG" id="vaq:FIV01_16185"/>
<evidence type="ECO:0000256" key="7">
    <source>
        <dbReference type="ARBA" id="ARBA00023027"/>
    </source>
</evidence>
<dbReference type="Gene3D" id="3.90.25.10">
    <property type="entry name" value="UDP-galactose 4-epimerase, domain 1"/>
    <property type="match status" value="1"/>
</dbReference>
<proteinExistence type="inferred from homology"/>
<keyword evidence="12" id="KW-1185">Reference proteome</keyword>
<dbReference type="NCBIfam" id="NF007956">
    <property type="entry name" value="PRK10675.1"/>
    <property type="match status" value="1"/>
</dbReference>
<organism evidence="11 12">
    <name type="scientific">Vibrio aquimaris</name>
    <dbReference type="NCBI Taxonomy" id="2587862"/>
    <lineage>
        <taxon>Bacteria</taxon>
        <taxon>Pseudomonadati</taxon>
        <taxon>Pseudomonadota</taxon>
        <taxon>Gammaproteobacteria</taxon>
        <taxon>Vibrionales</taxon>
        <taxon>Vibrionaceae</taxon>
        <taxon>Vibrio</taxon>
    </lineage>
</organism>
<dbReference type="PANTHER" id="PTHR43725">
    <property type="entry name" value="UDP-GLUCOSE 4-EPIMERASE"/>
    <property type="match status" value="1"/>
</dbReference>
<dbReference type="Gene3D" id="3.40.50.720">
    <property type="entry name" value="NAD(P)-binding Rossmann-like Domain"/>
    <property type="match status" value="1"/>
</dbReference>
<feature type="domain" description="NAD(P)-binding" evidence="10">
    <location>
        <begin position="45"/>
        <end position="364"/>
    </location>
</feature>
<evidence type="ECO:0000256" key="4">
    <source>
        <dbReference type="ARBA" id="ARBA00007637"/>
    </source>
</evidence>
<evidence type="ECO:0000313" key="12">
    <source>
        <dbReference type="Proteomes" id="UP000326936"/>
    </source>
</evidence>
<comment type="cofactor">
    <cofactor evidence="2 9">
        <name>NAD(+)</name>
        <dbReference type="ChEBI" id="CHEBI:57540"/>
    </cofactor>
</comment>
<dbReference type="NCBIfam" id="TIGR01179">
    <property type="entry name" value="galE"/>
    <property type="match status" value="1"/>
</dbReference>
<keyword evidence="8 9" id="KW-0413">Isomerase</keyword>
<evidence type="ECO:0000256" key="3">
    <source>
        <dbReference type="ARBA" id="ARBA00004947"/>
    </source>
</evidence>
<reference evidence="11 12" key="1">
    <citation type="submission" date="2019-10" db="EMBL/GenBank/DDBJ databases">
        <title>Complete genome sequence of Vibrio sp. strain THAF100, isolated from non-filtered water from the water column of tank 6 of a marine aquarium containing stony-coral fragments. Water maintained at 26 degree C.</title>
        <authorList>
            <person name="Ruckert C."/>
            <person name="Franco A."/>
            <person name="Kalinowski J."/>
            <person name="Glaeser S."/>
        </authorList>
    </citation>
    <scope>NUCLEOTIDE SEQUENCE [LARGE SCALE GENOMIC DNA]</scope>
    <source>
        <strain evidence="11 12">THAF100</strain>
        <plasmid evidence="12">pthaf100_a</plasmid>
    </source>
</reference>
<keyword evidence="11" id="KW-0614">Plasmid</keyword>
<dbReference type="AlphaFoldDB" id="A0A5P9CNS3"/>
<evidence type="ECO:0000313" key="11">
    <source>
        <dbReference type="EMBL" id="QFT27928.1"/>
    </source>
</evidence>
<dbReference type="InterPro" id="IPR005886">
    <property type="entry name" value="UDP_G4E"/>
</dbReference>
<dbReference type="Proteomes" id="UP000326936">
    <property type="component" value="Plasmid pTHAF100_a"/>
</dbReference>
<sequence>MIAYFKFSFERYIVGGAQKDTLYFVLNILYYVIENNDKVITMNVLVTGGLGYIGSHTCIQMLEAGMTPIILDNLYNSKKSVLERIAKVTGVEPLFIEGDVRDKENLVKVLKEQNIGAVIHFAGLKAVGESVEKPLEYYDNNVNGTLALVDAMRQVGVKSLVFSSSATVYGDPASVPITEDFPTSATNPYGRSKLMVEECLTDFEKANPDWSITLLRYFNPVGSHPSGDLGEDPSGIPNNLMPFVSQVAVGRREYLSVFGDDYPTPDGTGVRDYIHVMDLSDGHVAALKKVGNKQGLHVFNLGTGNGYSVLEMVAAFEKASGKQVPYNIVPRRPGDIAECWADPSKAIQELDWKAERTLEQMTTDTWRWQSNNPEGYP</sequence>
<accession>A0A5P9CNS3</accession>
<evidence type="ECO:0000256" key="8">
    <source>
        <dbReference type="ARBA" id="ARBA00023235"/>
    </source>
</evidence>
<comment type="catalytic activity">
    <reaction evidence="1 9">
        <text>UDP-alpha-D-glucose = UDP-alpha-D-galactose</text>
        <dbReference type="Rhea" id="RHEA:22168"/>
        <dbReference type="ChEBI" id="CHEBI:58885"/>
        <dbReference type="ChEBI" id="CHEBI:66914"/>
        <dbReference type="EC" id="5.1.3.2"/>
    </reaction>
</comment>
<evidence type="ECO:0000256" key="9">
    <source>
        <dbReference type="RuleBase" id="RU366046"/>
    </source>
</evidence>
<keyword evidence="9" id="KW-0119">Carbohydrate metabolism</keyword>
<keyword evidence="7 9" id="KW-0520">NAD</keyword>
<dbReference type="InterPro" id="IPR016040">
    <property type="entry name" value="NAD(P)-bd_dom"/>
</dbReference>
<dbReference type="GO" id="GO:0006012">
    <property type="term" value="P:galactose metabolic process"/>
    <property type="evidence" value="ECO:0007669"/>
    <property type="project" value="UniProtKB-UniPathway"/>
</dbReference>
<dbReference type="CDD" id="cd05247">
    <property type="entry name" value="UDP_G4E_1_SDR_e"/>
    <property type="match status" value="1"/>
</dbReference>